<proteinExistence type="predicted"/>
<evidence type="ECO:0000259" key="2">
    <source>
        <dbReference type="Pfam" id="PF21056"/>
    </source>
</evidence>
<protein>
    <recommendedName>
        <fullName evidence="2">ZSWIM1/3 RNaseH-like domain-containing protein</fullName>
    </recommendedName>
</protein>
<evidence type="ECO:0000313" key="4">
    <source>
        <dbReference type="Proteomes" id="UP000198211"/>
    </source>
</evidence>
<organism evidence="3 4">
    <name type="scientific">Phytophthora megakarya</name>
    <dbReference type="NCBI Taxonomy" id="4795"/>
    <lineage>
        <taxon>Eukaryota</taxon>
        <taxon>Sar</taxon>
        <taxon>Stramenopiles</taxon>
        <taxon>Oomycota</taxon>
        <taxon>Peronosporomycetes</taxon>
        <taxon>Peronosporales</taxon>
        <taxon>Peronosporaceae</taxon>
        <taxon>Phytophthora</taxon>
    </lineage>
</organism>
<keyword evidence="1" id="KW-0732">Signal</keyword>
<dbReference type="Proteomes" id="UP000198211">
    <property type="component" value="Unassembled WGS sequence"/>
</dbReference>
<dbReference type="PANTHER" id="PTHR31569:SF4">
    <property type="entry name" value="SWIM-TYPE DOMAIN-CONTAINING PROTEIN"/>
    <property type="match status" value="1"/>
</dbReference>
<keyword evidence="4" id="KW-1185">Reference proteome</keyword>
<feature type="chain" id="PRO_5012420542" description="ZSWIM1/3 RNaseH-like domain-containing protein" evidence="1">
    <location>
        <begin position="19"/>
        <end position="475"/>
    </location>
</feature>
<evidence type="ECO:0000256" key="1">
    <source>
        <dbReference type="SAM" id="SignalP"/>
    </source>
</evidence>
<name>A0A225V1A7_9STRA</name>
<feature type="signal peptide" evidence="1">
    <location>
        <begin position="1"/>
        <end position="18"/>
    </location>
</feature>
<dbReference type="PANTHER" id="PTHR31569">
    <property type="entry name" value="SWIM-TYPE DOMAIN-CONTAINING PROTEIN"/>
    <property type="match status" value="1"/>
</dbReference>
<dbReference type="InterPro" id="IPR052579">
    <property type="entry name" value="Zinc_finger_SWIM"/>
</dbReference>
<dbReference type="STRING" id="4795.A0A225V1A7"/>
<evidence type="ECO:0000313" key="3">
    <source>
        <dbReference type="EMBL" id="OWY98536.1"/>
    </source>
</evidence>
<sequence>MLNCFLKILAWPCACTYAHTGESQGSHVRKALALDIQWQNTQTGWKLRVMSGGRYTHNHEVSTDVYSTYPCSHGVSDPIVEARVERMLDGGTKRSKIFQYLLEHDQNVIMSDVDNMVSARKSAVTTLNDHGATTAELARLNAANVENISTVTENESGTVGVISLAKAHMGKMFSRFSQVLLVDSSHKANRHDYQLLTFMVMNQFGKGTVLEAIDHFKRANPDGLELLRVIIVDKDLNEIRVLQNEFPEARGLICLFHTIKWLKEKRSKPDYGKVSSEDAELIDAAIHAMIYAQTREVYDKNHASLQDICVRVRMEQFFEHLHSEIKYRARIHLTRSLDWKLSVITIFQCCIEKPPPIWLSDSCIRALCERLISKYPSARFGGIQSAQQQANGHATGSLKKSIQMFWPRLMNLLLPPVQFQGRSLVRADHQCLGKNYFVLRFLDADIVFPPVKDIANRIKRQALRNFEVVALNHPC</sequence>
<dbReference type="AlphaFoldDB" id="A0A225V1A7"/>
<accession>A0A225V1A7</accession>
<feature type="domain" description="ZSWIM1/3 RNaseH-like" evidence="2">
    <location>
        <begin position="144"/>
        <end position="250"/>
    </location>
</feature>
<dbReference type="Pfam" id="PF21056">
    <property type="entry name" value="ZSWIM1-3_RNaseH-like"/>
    <property type="match status" value="1"/>
</dbReference>
<gene>
    <name evidence="3" type="ORF">PHMEG_00030679</name>
</gene>
<dbReference type="EMBL" id="NBNE01009310">
    <property type="protein sequence ID" value="OWY98536.1"/>
    <property type="molecule type" value="Genomic_DNA"/>
</dbReference>
<reference evidence="4" key="1">
    <citation type="submission" date="2017-03" db="EMBL/GenBank/DDBJ databases">
        <title>Phytopthora megakarya and P. palmivora, two closely related causual agents of cacao black pod achieved similar genome size and gene model numbers by different mechanisms.</title>
        <authorList>
            <person name="Ali S."/>
            <person name="Shao J."/>
            <person name="Larry D.J."/>
            <person name="Kronmiller B."/>
            <person name="Shen D."/>
            <person name="Strem M.D."/>
            <person name="Melnick R.L."/>
            <person name="Guiltinan M.J."/>
            <person name="Tyler B.M."/>
            <person name="Meinhardt L.W."/>
            <person name="Bailey B.A."/>
        </authorList>
    </citation>
    <scope>NUCLEOTIDE SEQUENCE [LARGE SCALE GENOMIC DNA]</scope>
    <source>
        <strain evidence="4">zdho120</strain>
    </source>
</reference>
<comment type="caution">
    <text evidence="3">The sequence shown here is derived from an EMBL/GenBank/DDBJ whole genome shotgun (WGS) entry which is preliminary data.</text>
</comment>
<dbReference type="InterPro" id="IPR048324">
    <property type="entry name" value="ZSWIM1-3_RNaseH-like"/>
</dbReference>
<dbReference type="OrthoDB" id="96470at2759"/>